<protein>
    <submittedName>
        <fullName evidence="2">Uncharacterized protein</fullName>
    </submittedName>
</protein>
<dbReference type="OrthoDB" id="10340258at2759"/>
<accession>A0A4P9XZ35</accession>
<gene>
    <name evidence="2" type="ORF">BJ684DRAFT_17710</name>
</gene>
<evidence type="ECO:0000313" key="3">
    <source>
        <dbReference type="Proteomes" id="UP000267251"/>
    </source>
</evidence>
<feature type="signal peptide" evidence="1">
    <location>
        <begin position="1"/>
        <end position="20"/>
    </location>
</feature>
<organism evidence="2 3">
    <name type="scientific">Piptocephalis cylindrospora</name>
    <dbReference type="NCBI Taxonomy" id="1907219"/>
    <lineage>
        <taxon>Eukaryota</taxon>
        <taxon>Fungi</taxon>
        <taxon>Fungi incertae sedis</taxon>
        <taxon>Zoopagomycota</taxon>
        <taxon>Zoopagomycotina</taxon>
        <taxon>Zoopagomycetes</taxon>
        <taxon>Zoopagales</taxon>
        <taxon>Piptocephalidaceae</taxon>
        <taxon>Piptocephalis</taxon>
    </lineage>
</organism>
<keyword evidence="3" id="KW-1185">Reference proteome</keyword>
<feature type="chain" id="PRO_5020393766" evidence="1">
    <location>
        <begin position="21"/>
        <end position="168"/>
    </location>
</feature>
<dbReference type="Proteomes" id="UP000267251">
    <property type="component" value="Unassembled WGS sequence"/>
</dbReference>
<reference evidence="3" key="1">
    <citation type="journal article" date="2018" name="Nat. Microbiol.">
        <title>Leveraging single-cell genomics to expand the fungal tree of life.</title>
        <authorList>
            <person name="Ahrendt S.R."/>
            <person name="Quandt C.A."/>
            <person name="Ciobanu D."/>
            <person name="Clum A."/>
            <person name="Salamov A."/>
            <person name="Andreopoulos B."/>
            <person name="Cheng J.F."/>
            <person name="Woyke T."/>
            <person name="Pelin A."/>
            <person name="Henrissat B."/>
            <person name="Reynolds N.K."/>
            <person name="Benny G.L."/>
            <person name="Smith M.E."/>
            <person name="James T.Y."/>
            <person name="Grigoriev I.V."/>
        </authorList>
    </citation>
    <scope>NUCLEOTIDE SEQUENCE [LARGE SCALE GENOMIC DNA]</scope>
</reference>
<proteinExistence type="predicted"/>
<name>A0A4P9XZ35_9FUNG</name>
<sequence>MQLACVLSLLPLLTAHWALAEDKPQMAIQSLRTDGSHPHNGYLCRSGNSMVISGNFQPQCAIYLDDDGTLVYQGTNLRIGYDSNKTPRLIDTSTETTPYTQFTRYVGVTPGTESLGYMYVAMPKNDDGSPGAIGYVNDNGDASSGIDSVIYNYWKMVSCPGPSCTAST</sequence>
<keyword evidence="1" id="KW-0732">Signal</keyword>
<dbReference type="AlphaFoldDB" id="A0A4P9XZ35"/>
<evidence type="ECO:0000256" key="1">
    <source>
        <dbReference type="SAM" id="SignalP"/>
    </source>
</evidence>
<evidence type="ECO:0000313" key="2">
    <source>
        <dbReference type="EMBL" id="RKP11723.1"/>
    </source>
</evidence>
<dbReference type="EMBL" id="KZ988694">
    <property type="protein sequence ID" value="RKP11723.1"/>
    <property type="molecule type" value="Genomic_DNA"/>
</dbReference>